<feature type="transmembrane region" description="Helical" evidence="8">
    <location>
        <begin position="51"/>
        <end position="73"/>
    </location>
</feature>
<dbReference type="GO" id="GO:0005886">
    <property type="term" value="C:plasma membrane"/>
    <property type="evidence" value="ECO:0007669"/>
    <property type="project" value="UniProtKB-SubCell"/>
</dbReference>
<organism evidence="9 10">
    <name type="scientific">Mongoliibacter ruber</name>
    <dbReference type="NCBI Taxonomy" id="1750599"/>
    <lineage>
        <taxon>Bacteria</taxon>
        <taxon>Pseudomonadati</taxon>
        <taxon>Bacteroidota</taxon>
        <taxon>Cytophagia</taxon>
        <taxon>Cytophagales</taxon>
        <taxon>Cyclobacteriaceae</taxon>
        <taxon>Mongoliibacter</taxon>
    </lineage>
</organism>
<protein>
    <submittedName>
        <fullName evidence="9">Glycine betaine transporter</fullName>
    </submittedName>
</protein>
<feature type="transmembrane region" description="Helical" evidence="8">
    <location>
        <begin position="464"/>
        <end position="484"/>
    </location>
</feature>
<dbReference type="OrthoDB" id="9775735at2"/>
<feature type="transmembrane region" description="Helical" evidence="8">
    <location>
        <begin position="219"/>
        <end position="242"/>
    </location>
</feature>
<accession>A0A2T0WN26</accession>
<keyword evidence="5 8" id="KW-0812">Transmembrane</keyword>
<feature type="transmembrane region" description="Helical" evidence="8">
    <location>
        <begin position="135"/>
        <end position="158"/>
    </location>
</feature>
<feature type="transmembrane region" description="Helical" evidence="8">
    <location>
        <begin position="339"/>
        <end position="358"/>
    </location>
</feature>
<evidence type="ECO:0000256" key="5">
    <source>
        <dbReference type="ARBA" id="ARBA00022692"/>
    </source>
</evidence>
<name>A0A2T0WN26_9BACT</name>
<comment type="similarity">
    <text evidence="2">Belongs to the BCCT transporter (TC 2.A.15) family.</text>
</comment>
<evidence type="ECO:0000313" key="9">
    <source>
        <dbReference type="EMBL" id="PRY88103.1"/>
    </source>
</evidence>
<keyword evidence="4" id="KW-1003">Cell membrane</keyword>
<dbReference type="EMBL" id="PVTR01000005">
    <property type="protein sequence ID" value="PRY88103.1"/>
    <property type="molecule type" value="Genomic_DNA"/>
</dbReference>
<dbReference type="Proteomes" id="UP000238157">
    <property type="component" value="Unassembled WGS sequence"/>
</dbReference>
<feature type="transmembrane region" description="Helical" evidence="8">
    <location>
        <begin position="85"/>
        <end position="105"/>
    </location>
</feature>
<evidence type="ECO:0000313" key="10">
    <source>
        <dbReference type="Proteomes" id="UP000238157"/>
    </source>
</evidence>
<reference evidence="9 10" key="1">
    <citation type="submission" date="2018-03" db="EMBL/GenBank/DDBJ databases">
        <title>Genomic Encyclopedia of Archaeal and Bacterial Type Strains, Phase II (KMG-II): from individual species to whole genera.</title>
        <authorList>
            <person name="Goeker M."/>
        </authorList>
    </citation>
    <scope>NUCLEOTIDE SEQUENCE [LARGE SCALE GENOMIC DNA]</scope>
    <source>
        <strain evidence="9 10">DSM 27929</strain>
    </source>
</reference>
<sequence length="502" mass="56473">MIFRPLKNSVQATNSIVGGFCLLFLVISFLFSDKFDSLLGYWTFQLLNTFGYFYLILGLFSVVLLLFLAFSRWGKIKLGEGEVEYGWFSWIAMLYSTGMGAGLLLRAVQEPVYFFQYAPRTSTLSPAGFALEYTFFHWGLTPWAFYGLFGLVIGYVIYVKKEKVSSASLLPKGIQKSILGVLMNVLTIICTLLGVVAALGLGGRQFLEALGFLTNSNFIPIQVIIVVVVISITATGSALFGLKRGIRNLSNFNIGVATALLLVVACFGVLNGIPFSFFDVLGTYILEFVPMSLNLGKYQVSDDFLKDWTYFYWAFWLAWAPFTGVFIARISKGRSIREFTLAVLIIPAFGTFIWFSTFGQNAFFLLEKGLVEGDAFESIYTGIFMFLEQYPFSIVTQTMTLLLVFTFLITSVDSAIFVLSMFSDNGESEPRRRFRWIWGLLIALFTIAVIVIGKESLLESVSQLLIVFAFPFSLMFLGMAIYFIRLLFLHHVTNGENHITKR</sequence>
<dbReference type="Pfam" id="PF02028">
    <property type="entry name" value="BCCT"/>
    <property type="match status" value="1"/>
</dbReference>
<feature type="transmembrane region" description="Helical" evidence="8">
    <location>
        <begin position="401"/>
        <end position="422"/>
    </location>
</feature>
<evidence type="ECO:0000256" key="8">
    <source>
        <dbReference type="SAM" id="Phobius"/>
    </source>
</evidence>
<evidence type="ECO:0000256" key="3">
    <source>
        <dbReference type="ARBA" id="ARBA00022448"/>
    </source>
</evidence>
<proteinExistence type="inferred from homology"/>
<dbReference type="AlphaFoldDB" id="A0A2T0WN26"/>
<feature type="transmembrane region" description="Helical" evidence="8">
    <location>
        <begin position="310"/>
        <end position="327"/>
    </location>
</feature>
<feature type="transmembrane region" description="Helical" evidence="8">
    <location>
        <begin position="178"/>
        <end position="199"/>
    </location>
</feature>
<feature type="transmembrane region" description="Helical" evidence="8">
    <location>
        <begin position="434"/>
        <end position="452"/>
    </location>
</feature>
<comment type="subcellular location">
    <subcellularLocation>
        <location evidence="1">Cell membrane</location>
        <topology evidence="1">Multi-pass membrane protein</topology>
    </subcellularLocation>
</comment>
<evidence type="ECO:0000256" key="6">
    <source>
        <dbReference type="ARBA" id="ARBA00022989"/>
    </source>
</evidence>
<dbReference type="PANTHER" id="PTHR30047:SF7">
    <property type="entry name" value="HIGH-AFFINITY CHOLINE TRANSPORT PROTEIN"/>
    <property type="match status" value="1"/>
</dbReference>
<comment type="caution">
    <text evidence="9">The sequence shown here is derived from an EMBL/GenBank/DDBJ whole genome shotgun (WGS) entry which is preliminary data.</text>
</comment>
<keyword evidence="7 8" id="KW-0472">Membrane</keyword>
<keyword evidence="3" id="KW-0813">Transport</keyword>
<keyword evidence="10" id="KW-1185">Reference proteome</keyword>
<feature type="transmembrane region" description="Helical" evidence="8">
    <location>
        <begin position="12"/>
        <end position="31"/>
    </location>
</feature>
<keyword evidence="6 8" id="KW-1133">Transmembrane helix</keyword>
<evidence type="ECO:0000256" key="7">
    <source>
        <dbReference type="ARBA" id="ARBA00023136"/>
    </source>
</evidence>
<evidence type="ECO:0000256" key="4">
    <source>
        <dbReference type="ARBA" id="ARBA00022475"/>
    </source>
</evidence>
<feature type="transmembrane region" description="Helical" evidence="8">
    <location>
        <begin position="254"/>
        <end position="278"/>
    </location>
</feature>
<gene>
    <name evidence="9" type="ORF">CLW00_105224</name>
</gene>
<dbReference type="RefSeq" id="WP_106133590.1">
    <property type="nucleotide sequence ID" value="NZ_PVTR01000005.1"/>
</dbReference>
<evidence type="ECO:0000256" key="1">
    <source>
        <dbReference type="ARBA" id="ARBA00004651"/>
    </source>
</evidence>
<dbReference type="GO" id="GO:0022857">
    <property type="term" value="F:transmembrane transporter activity"/>
    <property type="evidence" value="ECO:0007669"/>
    <property type="project" value="InterPro"/>
</dbReference>
<dbReference type="InterPro" id="IPR000060">
    <property type="entry name" value="BCCT_transptr"/>
</dbReference>
<dbReference type="PANTHER" id="PTHR30047">
    <property type="entry name" value="HIGH-AFFINITY CHOLINE TRANSPORT PROTEIN-RELATED"/>
    <property type="match status" value="1"/>
</dbReference>
<evidence type="ECO:0000256" key="2">
    <source>
        <dbReference type="ARBA" id="ARBA00005658"/>
    </source>
</evidence>